<organism evidence="2 3">
    <name type="scientific">Blautia pseudococcoides</name>
    <dbReference type="NCBI Taxonomy" id="1796616"/>
    <lineage>
        <taxon>Bacteria</taxon>
        <taxon>Bacillati</taxon>
        <taxon>Bacillota</taxon>
        <taxon>Clostridia</taxon>
        <taxon>Lachnospirales</taxon>
        <taxon>Lachnospiraceae</taxon>
        <taxon>Blautia</taxon>
    </lineage>
</organism>
<dbReference type="EMBL" id="CP015405">
    <property type="protein sequence ID" value="ANU75138.1"/>
    <property type="molecule type" value="Genomic_DNA"/>
</dbReference>
<keyword evidence="1" id="KW-0472">Membrane</keyword>
<proteinExistence type="predicted"/>
<dbReference type="AlphaFoldDB" id="A0A1C7I807"/>
<keyword evidence="1" id="KW-0812">Transmembrane</keyword>
<gene>
    <name evidence="2" type="ORF">A4V09_04795</name>
</gene>
<name>A0A1C7I807_9FIRM</name>
<keyword evidence="3" id="KW-1185">Reference proteome</keyword>
<accession>A0A1C7I807</accession>
<evidence type="ECO:0000313" key="2">
    <source>
        <dbReference type="EMBL" id="ANU75138.1"/>
    </source>
</evidence>
<dbReference type="KEGG" id="byl:A4V09_04795"/>
<dbReference type="STRING" id="1796616.A4V09_04795"/>
<reference evidence="2" key="1">
    <citation type="submission" date="2017-04" db="EMBL/GenBank/DDBJ databases">
        <title>Complete Genome Sequences of Twelve Strains of a Stable Defined Moderately Diverse Mouse Microbiota 2 (sDMDMm2).</title>
        <authorList>
            <person name="Uchimura Y."/>
            <person name="Wyss M."/>
            <person name="Brugiroux S."/>
            <person name="Limenitakis J.P."/>
            <person name="Stecher B."/>
            <person name="McCoy K.D."/>
            <person name="Macpherson A.J."/>
        </authorList>
    </citation>
    <scope>NUCLEOTIDE SEQUENCE</scope>
    <source>
        <strain evidence="2">YL58</strain>
    </source>
</reference>
<protein>
    <submittedName>
        <fullName evidence="2">Uncharacterized protein</fullName>
    </submittedName>
</protein>
<dbReference type="Proteomes" id="UP000092574">
    <property type="component" value="Chromosome"/>
</dbReference>
<feature type="transmembrane region" description="Helical" evidence="1">
    <location>
        <begin position="249"/>
        <end position="269"/>
    </location>
</feature>
<evidence type="ECO:0000313" key="3">
    <source>
        <dbReference type="Proteomes" id="UP000092574"/>
    </source>
</evidence>
<evidence type="ECO:0000256" key="1">
    <source>
        <dbReference type="SAM" id="Phobius"/>
    </source>
</evidence>
<keyword evidence="1" id="KW-1133">Transmembrane helix</keyword>
<sequence length="270" mass="31551">MIKKAEEVSAVTEYKESIQVIEYQGYTAQVTLKGMEEVYIYHAYAQVLQAPFTDSMPCLIADASVFGAMENEKKEKMKDSWEDMIFQTVFVSGHEARIYGVSQENNEANKENKLIDQESLYILTTLEGYEALTAELIEEEGELKASEIKNYYVEVKDGYRWNKLENKLADWGITVIYGNSGEKNTHKWEEKEEKIRHQLIMCLMSFICGSMLIFYQGCLWKQEYKAFVMYIYQLDKTGKAFRRVYRGRIVLYIIMGMLGGFFMFAARIWF</sequence>
<feature type="transmembrane region" description="Helical" evidence="1">
    <location>
        <begin position="195"/>
        <end position="215"/>
    </location>
</feature>